<evidence type="ECO:0000259" key="9">
    <source>
        <dbReference type="Pfam" id="PF02838"/>
    </source>
</evidence>
<dbReference type="OrthoDB" id="428480at2759"/>
<evidence type="ECO:0000256" key="3">
    <source>
        <dbReference type="ARBA" id="ARBA00012663"/>
    </source>
</evidence>
<accession>A0A367LCS8</accession>
<evidence type="ECO:0000313" key="11">
    <source>
        <dbReference type="Proteomes" id="UP000253664"/>
    </source>
</evidence>
<evidence type="ECO:0000256" key="2">
    <source>
        <dbReference type="ARBA" id="ARBA00006285"/>
    </source>
</evidence>
<sequence>MKLEPALFLTGFGVIVSANLLGIPSIPYNRSSEASGHFQLSEIEVVGVDARHSDARDEHGMTLIPPTLRDFASTFVHDLESVLGIRADLRDGSGEKGVFLTLDDKPDYTDAAGRQTSEGYTLTTNESGVFIAGASPLGVFWGTRTVLQQAALNGSIAYGRGRDAPAWGERGMMLDAGRHYYPKEFLVELCSYMSYFKQNVLHLHLSDNLFFNKAYSREQALHVDAWFRLWSDSKDVVGLNSRRNESYTRADFDEMQQACVSRGVTILPEIEAPGHALSIVQWRPQLGLDGDLSLLNISHPETIPTMEMIWSEFLPWFQSKTVSIGADEYEGPVNDYNLFVNSMNGFIRDKANKSIRIWGTFPPRYEDGYENINRQVSIQHWSYRDDNPYRDYIKNNYTVVNSMDEFYVVNKWGVYPNSINLAKTFHGNPDDDGPWHPNIFNTTVASDNPGRDEPLVLGAVAALWNDYGQNATVVSEAFYAWRNGLPALADKQWGGELGRQQFDDVFPKLQPHIPAQNLERSIPSKEGDVIFDYDLTQESVSDRSPNGYDAKTDCHFRNSSLHVTPTCSLTTPWKSKGRDYTLTLKLKVGELADATNTTLVIGSDSVLMLTPNITLFSSGNFYRLNSTVPIGEWFELNLLGRGNRTFASVKSAEGGEEGGEEDKKKKKEKKMKEKKKAVKEEEFLTKMGINGKRIHWDVMAIEAPIERVTGWTGEIKGMSLTRRA</sequence>
<dbReference type="SUPFAM" id="SSF51445">
    <property type="entry name" value="(Trans)glycosidases"/>
    <property type="match status" value="1"/>
</dbReference>
<dbReference type="PANTHER" id="PTHR43678">
    <property type="entry name" value="PUTATIVE (AFU_ORTHOLOGUE AFUA_2G00640)-RELATED"/>
    <property type="match status" value="1"/>
</dbReference>
<comment type="caution">
    <text evidence="10">The sequence shown here is derived from an EMBL/GenBank/DDBJ whole genome shotgun (WGS) entry which is preliminary data.</text>
</comment>
<evidence type="ECO:0000256" key="6">
    <source>
        <dbReference type="PIRSR" id="PIRSR625705-1"/>
    </source>
</evidence>
<feature type="region of interest" description="Disordered" evidence="7">
    <location>
        <begin position="650"/>
        <end position="675"/>
    </location>
</feature>
<evidence type="ECO:0000259" key="8">
    <source>
        <dbReference type="Pfam" id="PF00728"/>
    </source>
</evidence>
<feature type="domain" description="Beta-hexosaminidase bacterial type N-terminal" evidence="9">
    <location>
        <begin position="72"/>
        <end position="151"/>
    </location>
</feature>
<feature type="domain" description="Glycoside hydrolase family 20 catalytic" evidence="8">
    <location>
        <begin position="170"/>
        <end position="330"/>
    </location>
</feature>
<comment type="catalytic activity">
    <reaction evidence="1">
        <text>Hydrolysis of terminal non-reducing N-acetyl-D-hexosamine residues in N-acetyl-beta-D-hexosaminides.</text>
        <dbReference type="EC" id="3.2.1.52"/>
    </reaction>
</comment>
<dbReference type="SUPFAM" id="SSF55545">
    <property type="entry name" value="beta-N-acetylhexosaminidase-like domain"/>
    <property type="match status" value="1"/>
</dbReference>
<organism evidence="10 11">
    <name type="scientific">Ophiocordyceps polyrhachis-furcata BCC 54312</name>
    <dbReference type="NCBI Taxonomy" id="1330021"/>
    <lineage>
        <taxon>Eukaryota</taxon>
        <taxon>Fungi</taxon>
        <taxon>Dikarya</taxon>
        <taxon>Ascomycota</taxon>
        <taxon>Pezizomycotina</taxon>
        <taxon>Sordariomycetes</taxon>
        <taxon>Hypocreomycetidae</taxon>
        <taxon>Hypocreales</taxon>
        <taxon>Ophiocordycipitaceae</taxon>
        <taxon>Ophiocordyceps</taxon>
    </lineage>
</organism>
<evidence type="ECO:0000256" key="1">
    <source>
        <dbReference type="ARBA" id="ARBA00001231"/>
    </source>
</evidence>
<dbReference type="InterPro" id="IPR015882">
    <property type="entry name" value="HEX_bac_N"/>
</dbReference>
<dbReference type="Gene3D" id="3.20.20.80">
    <property type="entry name" value="Glycosidases"/>
    <property type="match status" value="1"/>
</dbReference>
<reference evidence="10 11" key="1">
    <citation type="journal article" date="2015" name="BMC Genomics">
        <title>Insights from the genome of Ophiocordyceps polyrhachis-furcata to pathogenicity and host specificity in insect fungi.</title>
        <authorList>
            <person name="Wichadakul D."/>
            <person name="Kobmoo N."/>
            <person name="Ingsriswang S."/>
            <person name="Tangphatsornruang S."/>
            <person name="Chantasingh D."/>
            <person name="Luangsa-ard J.J."/>
            <person name="Eurwilaichitr L."/>
        </authorList>
    </citation>
    <scope>NUCLEOTIDE SEQUENCE [LARGE SCALE GENOMIC DNA]</scope>
    <source>
        <strain evidence="10 11">BCC 54312</strain>
    </source>
</reference>
<dbReference type="InterPro" id="IPR017853">
    <property type="entry name" value="GH"/>
</dbReference>
<proteinExistence type="inferred from homology"/>
<dbReference type="Pfam" id="PF02838">
    <property type="entry name" value="Glyco_hydro_20b"/>
    <property type="match status" value="1"/>
</dbReference>
<keyword evidence="5" id="KW-0326">Glycosidase</keyword>
<protein>
    <recommendedName>
        <fullName evidence="3">beta-N-acetylhexosaminidase</fullName>
        <ecNumber evidence="3">3.2.1.52</ecNumber>
    </recommendedName>
</protein>
<dbReference type="CDD" id="cd06564">
    <property type="entry name" value="GH20_DspB_LnbB-like"/>
    <property type="match status" value="1"/>
</dbReference>
<feature type="active site" description="Proton donor" evidence="6">
    <location>
        <position position="328"/>
    </location>
</feature>
<evidence type="ECO:0000256" key="7">
    <source>
        <dbReference type="SAM" id="MobiDB-lite"/>
    </source>
</evidence>
<keyword evidence="4" id="KW-0378">Hydrolase</keyword>
<dbReference type="Pfam" id="PF00728">
    <property type="entry name" value="Glyco_hydro_20"/>
    <property type="match status" value="1"/>
</dbReference>
<dbReference type="Proteomes" id="UP000253664">
    <property type="component" value="Unassembled WGS sequence"/>
</dbReference>
<dbReference type="InterPro" id="IPR025705">
    <property type="entry name" value="Beta_hexosaminidase_sua/sub"/>
</dbReference>
<dbReference type="InterPro" id="IPR015883">
    <property type="entry name" value="Glyco_hydro_20_cat"/>
</dbReference>
<evidence type="ECO:0000256" key="4">
    <source>
        <dbReference type="ARBA" id="ARBA00022801"/>
    </source>
</evidence>
<keyword evidence="11" id="KW-1185">Reference proteome</keyword>
<comment type="similarity">
    <text evidence="2">Belongs to the glycosyl hydrolase 20 family.</text>
</comment>
<dbReference type="InterPro" id="IPR052764">
    <property type="entry name" value="GH20_Enzymes"/>
</dbReference>
<dbReference type="STRING" id="1330021.A0A367LCS8"/>
<dbReference type="InterPro" id="IPR029018">
    <property type="entry name" value="Hex-like_dom2"/>
</dbReference>
<dbReference type="PRINTS" id="PR00738">
    <property type="entry name" value="GLHYDRLASE20"/>
</dbReference>
<gene>
    <name evidence="10" type="ORF">L249_0538</name>
</gene>
<dbReference type="EC" id="3.2.1.52" evidence="3"/>
<dbReference type="AlphaFoldDB" id="A0A367LCS8"/>
<dbReference type="GO" id="GO:0005975">
    <property type="term" value="P:carbohydrate metabolic process"/>
    <property type="evidence" value="ECO:0007669"/>
    <property type="project" value="InterPro"/>
</dbReference>
<dbReference type="EMBL" id="LKCN02000007">
    <property type="protein sequence ID" value="RCI12032.1"/>
    <property type="molecule type" value="Genomic_DNA"/>
</dbReference>
<evidence type="ECO:0000256" key="5">
    <source>
        <dbReference type="ARBA" id="ARBA00023295"/>
    </source>
</evidence>
<dbReference type="GO" id="GO:0004563">
    <property type="term" value="F:beta-N-acetylhexosaminidase activity"/>
    <property type="evidence" value="ECO:0007669"/>
    <property type="project" value="UniProtKB-EC"/>
</dbReference>
<feature type="compositionally biased region" description="Basic residues" evidence="7">
    <location>
        <begin position="664"/>
        <end position="675"/>
    </location>
</feature>
<evidence type="ECO:0000313" key="10">
    <source>
        <dbReference type="EMBL" id="RCI12032.1"/>
    </source>
</evidence>
<dbReference type="PANTHER" id="PTHR43678:SF1">
    <property type="entry name" value="BETA-N-ACETYLHEXOSAMINIDASE"/>
    <property type="match status" value="1"/>
</dbReference>
<dbReference type="Gene3D" id="3.30.379.10">
    <property type="entry name" value="Chitobiase/beta-hexosaminidase domain 2-like"/>
    <property type="match status" value="1"/>
</dbReference>
<name>A0A367LCS8_9HYPO</name>